<dbReference type="AlphaFoldDB" id="A0A1T5LBT2"/>
<gene>
    <name evidence="2" type="ORF">SAMN04324258_3228</name>
</gene>
<dbReference type="InterPro" id="IPR046487">
    <property type="entry name" value="DUF6580"/>
</dbReference>
<feature type="transmembrane region" description="Helical" evidence="1">
    <location>
        <begin position="88"/>
        <end position="107"/>
    </location>
</feature>
<keyword evidence="1" id="KW-1133">Transmembrane helix</keyword>
<feature type="transmembrane region" description="Helical" evidence="1">
    <location>
        <begin position="119"/>
        <end position="142"/>
    </location>
</feature>
<sequence length="204" mass="21391">MTAASSHLDAPLPARELARRWWRPAVAVLLVVGAVVWRLVKTDLGAPPNLELSTAAAFAAAGLLRHRLAMLAPLVVVALSDVLLGNSSVLVFTWTAWAVIGVGAWWAGRTRGATGRLVAALGFGVGSSLFFYVWTNAGVWWLGRGTFYPEGLDGLVASLVAGLPFLRPMLIGNLVLVPLAAGLVALVARLERATGPAVDAVPAR</sequence>
<organism evidence="2 3">
    <name type="scientific">Krasilnikoviella flava</name>
    <dbReference type="NCBI Taxonomy" id="526729"/>
    <lineage>
        <taxon>Bacteria</taxon>
        <taxon>Bacillati</taxon>
        <taxon>Actinomycetota</taxon>
        <taxon>Actinomycetes</taxon>
        <taxon>Micrococcales</taxon>
        <taxon>Promicromonosporaceae</taxon>
        <taxon>Krasilnikoviella</taxon>
    </lineage>
</organism>
<feature type="transmembrane region" description="Helical" evidence="1">
    <location>
        <begin position="21"/>
        <end position="40"/>
    </location>
</feature>
<protein>
    <recommendedName>
        <fullName evidence="4">Energy-coupling factor transport system substrate-specific component</fullName>
    </recommendedName>
</protein>
<accession>A0A1T5LBT2</accession>
<dbReference type="Proteomes" id="UP000189777">
    <property type="component" value="Unassembled WGS sequence"/>
</dbReference>
<dbReference type="STRING" id="526729.SAMN04324258_3228"/>
<keyword evidence="1" id="KW-0472">Membrane</keyword>
<evidence type="ECO:0000256" key="1">
    <source>
        <dbReference type="SAM" id="Phobius"/>
    </source>
</evidence>
<keyword evidence="3" id="KW-1185">Reference proteome</keyword>
<name>A0A1T5LBT2_9MICO</name>
<feature type="transmembrane region" description="Helical" evidence="1">
    <location>
        <begin position="169"/>
        <end position="188"/>
    </location>
</feature>
<dbReference type="RefSeq" id="WP_079575454.1">
    <property type="nucleotide sequence ID" value="NZ_FUZQ01000005.1"/>
</dbReference>
<evidence type="ECO:0000313" key="3">
    <source>
        <dbReference type="Proteomes" id="UP000189777"/>
    </source>
</evidence>
<keyword evidence="1" id="KW-0812">Transmembrane</keyword>
<reference evidence="2 3" key="1">
    <citation type="submission" date="2017-02" db="EMBL/GenBank/DDBJ databases">
        <authorList>
            <person name="Peterson S.W."/>
        </authorList>
    </citation>
    <scope>NUCLEOTIDE SEQUENCE [LARGE SCALE GENOMIC DNA]</scope>
    <source>
        <strain evidence="2 3">DSM 21481</strain>
    </source>
</reference>
<dbReference type="EMBL" id="FUZQ01000005">
    <property type="protein sequence ID" value="SKC72858.1"/>
    <property type="molecule type" value="Genomic_DNA"/>
</dbReference>
<evidence type="ECO:0008006" key="4">
    <source>
        <dbReference type="Google" id="ProtNLM"/>
    </source>
</evidence>
<evidence type="ECO:0000313" key="2">
    <source>
        <dbReference type="EMBL" id="SKC72858.1"/>
    </source>
</evidence>
<dbReference type="Pfam" id="PF20221">
    <property type="entry name" value="DUF6580"/>
    <property type="match status" value="1"/>
</dbReference>
<proteinExistence type="predicted"/>